<dbReference type="Gramene" id="Mp5g21190.1">
    <property type="protein sequence ID" value="Mp5g21190.1.cds1"/>
    <property type="gene ID" value="Mp5g21190"/>
</dbReference>
<evidence type="ECO:0000313" key="3">
    <source>
        <dbReference type="Proteomes" id="UP000244005"/>
    </source>
</evidence>
<organism evidence="2 3">
    <name type="scientific">Marchantia polymorpha</name>
    <name type="common">Common liverwort</name>
    <name type="synonym">Marchantia aquatica</name>
    <dbReference type="NCBI Taxonomy" id="3197"/>
    <lineage>
        <taxon>Eukaryota</taxon>
        <taxon>Viridiplantae</taxon>
        <taxon>Streptophyta</taxon>
        <taxon>Embryophyta</taxon>
        <taxon>Marchantiophyta</taxon>
        <taxon>Marchantiopsida</taxon>
        <taxon>Marchantiidae</taxon>
        <taxon>Marchantiales</taxon>
        <taxon>Marchantiaceae</taxon>
        <taxon>Marchantia</taxon>
    </lineage>
</organism>
<feature type="compositionally biased region" description="Polar residues" evidence="1">
    <location>
        <begin position="21"/>
        <end position="40"/>
    </location>
</feature>
<protein>
    <submittedName>
        <fullName evidence="2">Uncharacterized protein</fullName>
    </submittedName>
</protein>
<dbReference type="EMBL" id="KZ772730">
    <property type="protein sequence ID" value="PTQ37334.1"/>
    <property type="molecule type" value="Genomic_DNA"/>
</dbReference>
<evidence type="ECO:0000256" key="1">
    <source>
        <dbReference type="SAM" id="MobiDB-lite"/>
    </source>
</evidence>
<reference evidence="3" key="1">
    <citation type="journal article" date="2017" name="Cell">
        <title>Insights into land plant evolution garnered from the Marchantia polymorpha genome.</title>
        <authorList>
            <person name="Bowman J.L."/>
            <person name="Kohchi T."/>
            <person name="Yamato K.T."/>
            <person name="Jenkins J."/>
            <person name="Shu S."/>
            <person name="Ishizaki K."/>
            <person name="Yamaoka S."/>
            <person name="Nishihama R."/>
            <person name="Nakamura Y."/>
            <person name="Berger F."/>
            <person name="Adam C."/>
            <person name="Aki S.S."/>
            <person name="Althoff F."/>
            <person name="Araki T."/>
            <person name="Arteaga-Vazquez M.A."/>
            <person name="Balasubrmanian S."/>
            <person name="Barry K."/>
            <person name="Bauer D."/>
            <person name="Boehm C.R."/>
            <person name="Briginshaw L."/>
            <person name="Caballero-Perez J."/>
            <person name="Catarino B."/>
            <person name="Chen F."/>
            <person name="Chiyoda S."/>
            <person name="Chovatia M."/>
            <person name="Davies K.M."/>
            <person name="Delmans M."/>
            <person name="Demura T."/>
            <person name="Dierschke T."/>
            <person name="Dolan L."/>
            <person name="Dorantes-Acosta A.E."/>
            <person name="Eklund D.M."/>
            <person name="Florent S.N."/>
            <person name="Flores-Sandoval E."/>
            <person name="Fujiyama A."/>
            <person name="Fukuzawa H."/>
            <person name="Galik B."/>
            <person name="Grimanelli D."/>
            <person name="Grimwood J."/>
            <person name="Grossniklaus U."/>
            <person name="Hamada T."/>
            <person name="Haseloff J."/>
            <person name="Hetherington A.J."/>
            <person name="Higo A."/>
            <person name="Hirakawa Y."/>
            <person name="Hundley H.N."/>
            <person name="Ikeda Y."/>
            <person name="Inoue K."/>
            <person name="Inoue S.I."/>
            <person name="Ishida S."/>
            <person name="Jia Q."/>
            <person name="Kakita M."/>
            <person name="Kanazawa T."/>
            <person name="Kawai Y."/>
            <person name="Kawashima T."/>
            <person name="Kennedy M."/>
            <person name="Kinose K."/>
            <person name="Kinoshita T."/>
            <person name="Kohara Y."/>
            <person name="Koide E."/>
            <person name="Komatsu K."/>
            <person name="Kopischke S."/>
            <person name="Kubo M."/>
            <person name="Kyozuka J."/>
            <person name="Lagercrantz U."/>
            <person name="Lin S.S."/>
            <person name="Lindquist E."/>
            <person name="Lipzen A.M."/>
            <person name="Lu C.W."/>
            <person name="De Luna E."/>
            <person name="Martienssen R.A."/>
            <person name="Minamino N."/>
            <person name="Mizutani M."/>
            <person name="Mizutani M."/>
            <person name="Mochizuki N."/>
            <person name="Monte I."/>
            <person name="Mosher R."/>
            <person name="Nagasaki H."/>
            <person name="Nakagami H."/>
            <person name="Naramoto S."/>
            <person name="Nishitani K."/>
            <person name="Ohtani M."/>
            <person name="Okamoto T."/>
            <person name="Okumura M."/>
            <person name="Phillips J."/>
            <person name="Pollak B."/>
            <person name="Reinders A."/>
            <person name="Rovekamp M."/>
            <person name="Sano R."/>
            <person name="Sawa S."/>
            <person name="Schmid M.W."/>
            <person name="Shirakawa M."/>
            <person name="Solano R."/>
            <person name="Spunde A."/>
            <person name="Suetsugu N."/>
            <person name="Sugano S."/>
            <person name="Sugiyama A."/>
            <person name="Sun R."/>
            <person name="Suzuki Y."/>
            <person name="Takenaka M."/>
            <person name="Takezawa D."/>
            <person name="Tomogane H."/>
            <person name="Tsuzuki M."/>
            <person name="Ueda T."/>
            <person name="Umeda M."/>
            <person name="Ward J.M."/>
            <person name="Watanabe Y."/>
            <person name="Yazaki K."/>
            <person name="Yokoyama R."/>
            <person name="Yoshitake Y."/>
            <person name="Yotsui I."/>
            <person name="Zachgo S."/>
            <person name="Schmutz J."/>
        </authorList>
    </citation>
    <scope>NUCLEOTIDE SEQUENCE [LARGE SCALE GENOMIC DNA]</scope>
    <source>
        <strain evidence="3">Tak-1</strain>
    </source>
</reference>
<proteinExistence type="predicted"/>
<feature type="region of interest" description="Disordered" evidence="1">
    <location>
        <begin position="1"/>
        <end position="40"/>
    </location>
</feature>
<sequence length="99" mass="10815">MASELGHNSSAVGANLPPSPAANQTRSPQRNSGIQRNYSSLARTRSWSGGCMSGGLQRNSLRFIDIEMTRHTVRKRFDQVKEYTKIQSAAGVQNQGHGN</sequence>
<gene>
    <name evidence="2" type="ORF">MARPO_0058s0101</name>
</gene>
<feature type="compositionally biased region" description="Polar residues" evidence="1">
    <location>
        <begin position="1"/>
        <end position="12"/>
    </location>
</feature>
<dbReference type="OrthoDB" id="1960262at2759"/>
<accession>A0A2R6WU47</accession>
<evidence type="ECO:0000313" key="2">
    <source>
        <dbReference type="EMBL" id="PTQ37334.1"/>
    </source>
</evidence>
<keyword evidence="3" id="KW-1185">Reference proteome</keyword>
<dbReference type="AlphaFoldDB" id="A0A2R6WU47"/>
<dbReference type="Proteomes" id="UP000244005">
    <property type="component" value="Unassembled WGS sequence"/>
</dbReference>
<name>A0A2R6WU47_MARPO</name>